<evidence type="ECO:0000313" key="4">
    <source>
        <dbReference type="Proteomes" id="UP001295740"/>
    </source>
</evidence>
<dbReference type="AlphaFoldDB" id="A0AAI8VL28"/>
<keyword evidence="2" id="KW-0812">Transmembrane</keyword>
<reference evidence="3" key="1">
    <citation type="submission" date="2023-10" db="EMBL/GenBank/DDBJ databases">
        <authorList>
            <person name="Hackl T."/>
        </authorList>
    </citation>
    <scope>NUCLEOTIDE SEQUENCE</scope>
</reference>
<keyword evidence="2" id="KW-1133">Transmembrane helix</keyword>
<comment type="caution">
    <text evidence="3">The sequence shown here is derived from an EMBL/GenBank/DDBJ whole genome shotgun (WGS) entry which is preliminary data.</text>
</comment>
<dbReference type="Proteomes" id="UP001295740">
    <property type="component" value="Unassembled WGS sequence"/>
</dbReference>
<accession>A0AAI8VL28</accession>
<name>A0AAI8VL28_9PEZI</name>
<keyword evidence="4" id="KW-1185">Reference proteome</keyword>
<dbReference type="EMBL" id="CAUWAG010000013">
    <property type="protein sequence ID" value="CAJ2509805.1"/>
    <property type="molecule type" value="Genomic_DNA"/>
</dbReference>
<evidence type="ECO:0000256" key="1">
    <source>
        <dbReference type="SAM" id="MobiDB-lite"/>
    </source>
</evidence>
<gene>
    <name evidence="3" type="ORF">KHLLAP_LOCUS10273</name>
</gene>
<organism evidence="3 4">
    <name type="scientific">Anthostomella pinea</name>
    <dbReference type="NCBI Taxonomy" id="933095"/>
    <lineage>
        <taxon>Eukaryota</taxon>
        <taxon>Fungi</taxon>
        <taxon>Dikarya</taxon>
        <taxon>Ascomycota</taxon>
        <taxon>Pezizomycotina</taxon>
        <taxon>Sordariomycetes</taxon>
        <taxon>Xylariomycetidae</taxon>
        <taxon>Xylariales</taxon>
        <taxon>Xylariaceae</taxon>
        <taxon>Anthostomella</taxon>
    </lineage>
</organism>
<protein>
    <submittedName>
        <fullName evidence="3">Uu.00g057050.m01.CDS01</fullName>
    </submittedName>
</protein>
<keyword evidence="2" id="KW-0472">Membrane</keyword>
<evidence type="ECO:0000313" key="3">
    <source>
        <dbReference type="EMBL" id="CAJ2509805.1"/>
    </source>
</evidence>
<feature type="compositionally biased region" description="Polar residues" evidence="1">
    <location>
        <begin position="62"/>
        <end position="74"/>
    </location>
</feature>
<sequence length="278" mass="30299">MTQPFHYFRMMNGVKVSQVAYVDSRRYQVQPAPELLPAPVMYSTVELGYEMPSAGSIDPFTPSDTGTTPTQDNWGQPPQLTPWPQTPATRCPSVCIQPLIDRQTGWIPIGRGRRSIAGSCYPYFPASLPDQDVISHNSSRLAAVKMHNDVPLSSRTRAGDEDWLEFSSAGNGTYLSMVLAVGLIAMLTVKIIFTSLLFVGTLPIPLLPSHLLLPPSHRSTLEHATSILNFACESTHVSFFDIRTLTMTPKAKLSGDNGIYGVPAILGIVLKDPKSAGT</sequence>
<proteinExistence type="predicted"/>
<evidence type="ECO:0000256" key="2">
    <source>
        <dbReference type="SAM" id="Phobius"/>
    </source>
</evidence>
<feature type="region of interest" description="Disordered" evidence="1">
    <location>
        <begin position="53"/>
        <end position="87"/>
    </location>
</feature>
<feature type="transmembrane region" description="Helical" evidence="2">
    <location>
        <begin position="174"/>
        <end position="199"/>
    </location>
</feature>